<dbReference type="KEGG" id="wna:KA717_02495"/>
<reference evidence="1" key="1">
    <citation type="submission" date="2021-04" db="EMBL/GenBank/DDBJ databases">
        <title>Genome sequence of Woronichinia naegeliana from Washington state freshwater lake bloom.</title>
        <authorList>
            <person name="Dreher T.W."/>
        </authorList>
    </citation>
    <scope>NUCLEOTIDE SEQUENCE</scope>
    <source>
        <strain evidence="1">WA131</strain>
    </source>
</reference>
<protein>
    <recommendedName>
        <fullName evidence="2">DUF2283 domain-containing protein</fullName>
    </recommendedName>
</protein>
<evidence type="ECO:0008006" key="2">
    <source>
        <dbReference type="Google" id="ProtNLM"/>
    </source>
</evidence>
<dbReference type="Proteomes" id="UP001065613">
    <property type="component" value="Chromosome"/>
</dbReference>
<dbReference type="AlphaFoldDB" id="A0A977KXQ3"/>
<evidence type="ECO:0000313" key="1">
    <source>
        <dbReference type="EMBL" id="UXE61823.1"/>
    </source>
</evidence>
<dbReference type="EMBL" id="CP073041">
    <property type="protein sequence ID" value="UXE61823.1"/>
    <property type="molecule type" value="Genomic_DNA"/>
</dbReference>
<accession>A0A977KXQ3</accession>
<name>A0A977KXQ3_9CYAN</name>
<proteinExistence type="predicted"/>
<gene>
    <name evidence="1" type="ORF">KA717_02495</name>
</gene>
<sequence length="78" mass="8913">MAQIKVYYEPETELLTLFWQSSRKNQICTELDNGVILIKDSTTDEPIGVEILSYQLGSDRLDSISVEMGQMNFIENLP</sequence>
<organism evidence="1">
    <name type="scientific">Woronichinia naegeliana WA131</name>
    <dbReference type="NCBI Taxonomy" id="2824559"/>
    <lineage>
        <taxon>Bacteria</taxon>
        <taxon>Bacillati</taxon>
        <taxon>Cyanobacteriota</taxon>
        <taxon>Cyanophyceae</taxon>
        <taxon>Synechococcales</taxon>
        <taxon>Coelosphaeriaceae</taxon>
        <taxon>Woronichinia</taxon>
    </lineage>
</organism>